<evidence type="ECO:0000256" key="5">
    <source>
        <dbReference type="ARBA" id="ARBA00022605"/>
    </source>
</evidence>
<comment type="caution">
    <text evidence="11">The sequence shown here is derived from an EMBL/GenBank/DDBJ whole genome shotgun (WGS) entry which is preliminary data.</text>
</comment>
<gene>
    <name evidence="9 11" type="primary">trpF</name>
    <name evidence="11" type="ORF">LEM8419_03090</name>
</gene>
<dbReference type="Pfam" id="PF00697">
    <property type="entry name" value="PRAI"/>
    <property type="match status" value="1"/>
</dbReference>
<evidence type="ECO:0000256" key="8">
    <source>
        <dbReference type="ARBA" id="ARBA00023235"/>
    </source>
</evidence>
<keyword evidence="6 9" id="KW-0822">Tryptophan biosynthesis</keyword>
<comment type="pathway">
    <text evidence="2 9">Amino-acid biosynthesis; L-tryptophan biosynthesis; L-tryptophan from chorismate: step 3/5.</text>
</comment>
<dbReference type="RefSeq" id="WP_238752030.1">
    <property type="nucleotide sequence ID" value="NZ_CAKLPZ010000004.1"/>
</dbReference>
<dbReference type="EMBL" id="CAKLPZ010000004">
    <property type="protein sequence ID" value="CAH1002173.1"/>
    <property type="molecule type" value="Genomic_DNA"/>
</dbReference>
<comment type="similarity">
    <text evidence="9">Belongs to the TrpF family.</text>
</comment>
<dbReference type="InterPro" id="IPR044643">
    <property type="entry name" value="TrpF_fam"/>
</dbReference>
<evidence type="ECO:0000313" key="11">
    <source>
        <dbReference type="EMBL" id="CAH1002173.1"/>
    </source>
</evidence>
<feature type="domain" description="N-(5'phosphoribosyl) anthranilate isomerase (PRAI)" evidence="10">
    <location>
        <begin position="3"/>
        <end position="213"/>
    </location>
</feature>
<reference evidence="11" key="1">
    <citation type="submission" date="2021-12" db="EMBL/GenBank/DDBJ databases">
        <authorList>
            <person name="Rodrigo-Torres L."/>
            <person name="Arahal R. D."/>
            <person name="Lucena T."/>
        </authorList>
    </citation>
    <scope>NUCLEOTIDE SEQUENCE</scope>
    <source>
        <strain evidence="11">CECT 8419</strain>
    </source>
</reference>
<dbReference type="CDD" id="cd00405">
    <property type="entry name" value="PRAI"/>
    <property type="match status" value="1"/>
</dbReference>
<accession>A0ABM9B4I2</accession>
<keyword evidence="12" id="KW-1185">Reference proteome</keyword>
<dbReference type="Proteomes" id="UP000837803">
    <property type="component" value="Unassembled WGS sequence"/>
</dbReference>
<dbReference type="Gene3D" id="3.20.20.70">
    <property type="entry name" value="Aldolase class I"/>
    <property type="match status" value="1"/>
</dbReference>
<organism evidence="11 12">
    <name type="scientific">Neolewinella maritima</name>
    <dbReference type="NCBI Taxonomy" id="1383882"/>
    <lineage>
        <taxon>Bacteria</taxon>
        <taxon>Pseudomonadati</taxon>
        <taxon>Bacteroidota</taxon>
        <taxon>Saprospiria</taxon>
        <taxon>Saprospirales</taxon>
        <taxon>Lewinellaceae</taxon>
        <taxon>Neolewinella</taxon>
    </lineage>
</organism>
<evidence type="ECO:0000256" key="7">
    <source>
        <dbReference type="ARBA" id="ARBA00023141"/>
    </source>
</evidence>
<evidence type="ECO:0000256" key="4">
    <source>
        <dbReference type="ARBA" id="ARBA00022272"/>
    </source>
</evidence>
<dbReference type="HAMAP" id="MF_00135">
    <property type="entry name" value="PRAI"/>
    <property type="match status" value="1"/>
</dbReference>
<protein>
    <recommendedName>
        <fullName evidence="4 9">N-(5'-phosphoribosyl)anthranilate isomerase</fullName>
        <shortName evidence="9">PRAI</shortName>
        <ecNumber evidence="3 9">5.3.1.24</ecNumber>
    </recommendedName>
</protein>
<keyword evidence="7 9" id="KW-0057">Aromatic amino acid biosynthesis</keyword>
<sequence>MKVKVCGMREPDNIAAVNGLGIDYLGLIFHPASPRFAGQPALGEWIGANRDLFQKTELVGVFVNAEIDYVLNTVHDYQLDWVQLHGNESAGYCQELKLLWSVNTLRKASICKAFSITPDFDFSDTHAYASSCPLFVFDTGGKQQAGGTGQQWDWSKLAEYNSPVPFLLSGGIGPNDAAAIRRIDHPQLRGVDVNSKFETQPGIKDVELLRTFVGRLHG</sequence>
<keyword evidence="8 9" id="KW-0413">Isomerase</keyword>
<evidence type="ECO:0000256" key="2">
    <source>
        <dbReference type="ARBA" id="ARBA00004664"/>
    </source>
</evidence>
<comment type="catalytic activity">
    <reaction evidence="1 9">
        <text>N-(5-phospho-beta-D-ribosyl)anthranilate = 1-(2-carboxyphenylamino)-1-deoxy-D-ribulose 5-phosphate</text>
        <dbReference type="Rhea" id="RHEA:21540"/>
        <dbReference type="ChEBI" id="CHEBI:18277"/>
        <dbReference type="ChEBI" id="CHEBI:58613"/>
        <dbReference type="EC" id="5.3.1.24"/>
    </reaction>
</comment>
<dbReference type="InterPro" id="IPR001240">
    <property type="entry name" value="PRAI_dom"/>
</dbReference>
<dbReference type="InterPro" id="IPR011060">
    <property type="entry name" value="RibuloseP-bd_barrel"/>
</dbReference>
<dbReference type="PANTHER" id="PTHR42894:SF1">
    <property type="entry name" value="N-(5'-PHOSPHORIBOSYL)ANTHRANILATE ISOMERASE"/>
    <property type="match status" value="1"/>
</dbReference>
<evidence type="ECO:0000313" key="12">
    <source>
        <dbReference type="Proteomes" id="UP000837803"/>
    </source>
</evidence>
<keyword evidence="5 9" id="KW-0028">Amino-acid biosynthesis</keyword>
<evidence type="ECO:0000256" key="1">
    <source>
        <dbReference type="ARBA" id="ARBA00001164"/>
    </source>
</evidence>
<evidence type="ECO:0000259" key="10">
    <source>
        <dbReference type="Pfam" id="PF00697"/>
    </source>
</evidence>
<dbReference type="PANTHER" id="PTHR42894">
    <property type="entry name" value="N-(5'-PHOSPHORIBOSYL)ANTHRANILATE ISOMERASE"/>
    <property type="match status" value="1"/>
</dbReference>
<proteinExistence type="inferred from homology"/>
<evidence type="ECO:0000256" key="6">
    <source>
        <dbReference type="ARBA" id="ARBA00022822"/>
    </source>
</evidence>
<name>A0ABM9B4I2_9BACT</name>
<evidence type="ECO:0000256" key="3">
    <source>
        <dbReference type="ARBA" id="ARBA00012572"/>
    </source>
</evidence>
<dbReference type="EC" id="5.3.1.24" evidence="3 9"/>
<dbReference type="InterPro" id="IPR013785">
    <property type="entry name" value="Aldolase_TIM"/>
</dbReference>
<dbReference type="SUPFAM" id="SSF51366">
    <property type="entry name" value="Ribulose-phoshate binding barrel"/>
    <property type="match status" value="1"/>
</dbReference>
<evidence type="ECO:0000256" key="9">
    <source>
        <dbReference type="HAMAP-Rule" id="MF_00135"/>
    </source>
</evidence>
<dbReference type="GO" id="GO:0004640">
    <property type="term" value="F:phosphoribosylanthranilate isomerase activity"/>
    <property type="evidence" value="ECO:0007669"/>
    <property type="project" value="UniProtKB-EC"/>
</dbReference>